<dbReference type="Gene3D" id="3.40.50.300">
    <property type="entry name" value="P-loop containing nucleotide triphosphate hydrolases"/>
    <property type="match status" value="1"/>
</dbReference>
<evidence type="ECO:0000313" key="11">
    <source>
        <dbReference type="Proteomes" id="UP001596028"/>
    </source>
</evidence>
<evidence type="ECO:0000313" key="10">
    <source>
        <dbReference type="EMBL" id="MFC4598362.1"/>
    </source>
</evidence>
<dbReference type="EMBL" id="JBHSEP010000005">
    <property type="protein sequence ID" value="MFC4598362.1"/>
    <property type="molecule type" value="Genomic_DNA"/>
</dbReference>
<keyword evidence="11" id="KW-1185">Reference proteome</keyword>
<dbReference type="InterPro" id="IPR017871">
    <property type="entry name" value="ABC_transporter-like_CS"/>
</dbReference>
<evidence type="ECO:0000256" key="2">
    <source>
        <dbReference type="ARBA" id="ARBA00022448"/>
    </source>
</evidence>
<protein>
    <submittedName>
        <fullName evidence="10">ATP-binding cassette domain-containing protein</fullName>
    </submittedName>
</protein>
<proteinExistence type="inferred from homology"/>
<dbReference type="InterPro" id="IPR027417">
    <property type="entry name" value="P-loop_NTPase"/>
</dbReference>
<dbReference type="GO" id="GO:0005524">
    <property type="term" value="F:ATP binding"/>
    <property type="evidence" value="ECO:0007669"/>
    <property type="project" value="UniProtKB-KW"/>
</dbReference>
<dbReference type="SMART" id="SM00382">
    <property type="entry name" value="AAA"/>
    <property type="match status" value="1"/>
</dbReference>
<dbReference type="InterPro" id="IPR003439">
    <property type="entry name" value="ABC_transporter-like_ATP-bd"/>
</dbReference>
<comment type="caution">
    <text evidence="10">The sequence shown here is derived from an EMBL/GenBank/DDBJ whole genome shotgun (WGS) entry which is preliminary data.</text>
</comment>
<feature type="domain" description="ABC transporter" evidence="9">
    <location>
        <begin position="5"/>
        <end position="235"/>
    </location>
</feature>
<evidence type="ECO:0000256" key="4">
    <source>
        <dbReference type="ARBA" id="ARBA00022741"/>
    </source>
</evidence>
<evidence type="ECO:0000256" key="7">
    <source>
        <dbReference type="ARBA" id="ARBA00023136"/>
    </source>
</evidence>
<evidence type="ECO:0000256" key="5">
    <source>
        <dbReference type="ARBA" id="ARBA00022840"/>
    </source>
</evidence>
<dbReference type="PANTHER" id="PTHR42711:SF19">
    <property type="entry name" value="DOXORUBICIN RESISTANCE ATP-BINDING PROTEIN DRRA"/>
    <property type="match status" value="1"/>
</dbReference>
<dbReference type="PROSITE" id="PS50893">
    <property type="entry name" value="ABC_TRANSPORTER_2"/>
    <property type="match status" value="1"/>
</dbReference>
<dbReference type="SUPFAM" id="SSF52540">
    <property type="entry name" value="P-loop containing nucleoside triphosphate hydrolases"/>
    <property type="match status" value="1"/>
</dbReference>
<dbReference type="InterPro" id="IPR050763">
    <property type="entry name" value="ABC_transporter_ATP-binding"/>
</dbReference>
<keyword evidence="6" id="KW-1278">Translocase</keyword>
<evidence type="ECO:0000259" key="9">
    <source>
        <dbReference type="PROSITE" id="PS50893"/>
    </source>
</evidence>
<sequence>MTIVIEAEQLRKAFRSHEAVRGVDLSIRQGELFALLGPNGAGKTTTIHMLTTLLRPDSGWARVCGRDVVKEPADVRSRISVTGQYVALDEALTGRQNLTLFAGLCGHPQRQARALAEELVASFGLAEAGERTVGTYSGGMRRRLDLAAGILSRPKVLFLDEPTTGLDPRSRHELWDAVRRLVKQGTTVLLTTQYLEEADQLADRIGFIADGRIAAVGTPKQLKASIGGQTLTIRLAPGADPARLLRQIDSEHGLTGQIAGDGKIMKVAVQEIALAHSVLATLLRHSVAGIRDFSLSDPSLDDVFFALSGSSPGAVGKEATS</sequence>
<accession>A0ABV9F9I9</accession>
<keyword evidence="7" id="KW-0472">Membrane</keyword>
<keyword evidence="5 10" id="KW-0067">ATP-binding</keyword>
<name>A0ABV9F9I9_9BACL</name>
<keyword evidence="3" id="KW-1003">Cell membrane</keyword>
<dbReference type="InterPro" id="IPR003593">
    <property type="entry name" value="AAA+_ATPase"/>
</dbReference>
<dbReference type="RefSeq" id="WP_378094541.1">
    <property type="nucleotide sequence ID" value="NZ_JBHSEP010000005.1"/>
</dbReference>
<keyword evidence="4" id="KW-0547">Nucleotide-binding</keyword>
<evidence type="ECO:0000256" key="3">
    <source>
        <dbReference type="ARBA" id="ARBA00022475"/>
    </source>
</evidence>
<dbReference type="Pfam" id="PF00005">
    <property type="entry name" value="ABC_tran"/>
    <property type="match status" value="1"/>
</dbReference>
<dbReference type="Pfam" id="PF13732">
    <property type="entry name" value="DrrA1-3_C"/>
    <property type="match status" value="1"/>
</dbReference>
<gene>
    <name evidence="10" type="ORF">ACFO3S_08950</name>
</gene>
<dbReference type="PROSITE" id="PS00211">
    <property type="entry name" value="ABC_TRANSPORTER_1"/>
    <property type="match status" value="1"/>
</dbReference>
<dbReference type="Proteomes" id="UP001596028">
    <property type="component" value="Unassembled WGS sequence"/>
</dbReference>
<evidence type="ECO:0000256" key="8">
    <source>
        <dbReference type="ARBA" id="ARBA00049985"/>
    </source>
</evidence>
<organism evidence="10 11">
    <name type="scientific">Cohnella hongkongensis</name>
    <dbReference type="NCBI Taxonomy" id="178337"/>
    <lineage>
        <taxon>Bacteria</taxon>
        <taxon>Bacillati</taxon>
        <taxon>Bacillota</taxon>
        <taxon>Bacilli</taxon>
        <taxon>Bacillales</taxon>
        <taxon>Paenibacillaceae</taxon>
        <taxon>Cohnella</taxon>
    </lineage>
</organism>
<dbReference type="NCBIfam" id="TIGR01188">
    <property type="entry name" value="drrA"/>
    <property type="match status" value="1"/>
</dbReference>
<dbReference type="InterPro" id="IPR005894">
    <property type="entry name" value="DrrA"/>
</dbReference>
<dbReference type="InterPro" id="IPR025302">
    <property type="entry name" value="DrrA1/2-like_C"/>
</dbReference>
<comment type="subcellular location">
    <subcellularLocation>
        <location evidence="1">Cell membrane</location>
        <topology evidence="1">Peripheral membrane protein</topology>
        <orientation evidence="1">Cytoplasmic side</orientation>
    </subcellularLocation>
</comment>
<reference evidence="11" key="1">
    <citation type="journal article" date="2019" name="Int. J. Syst. Evol. Microbiol.">
        <title>The Global Catalogue of Microorganisms (GCM) 10K type strain sequencing project: providing services to taxonomists for standard genome sequencing and annotation.</title>
        <authorList>
            <consortium name="The Broad Institute Genomics Platform"/>
            <consortium name="The Broad Institute Genome Sequencing Center for Infectious Disease"/>
            <person name="Wu L."/>
            <person name="Ma J."/>
        </authorList>
    </citation>
    <scope>NUCLEOTIDE SEQUENCE [LARGE SCALE GENOMIC DNA]</scope>
    <source>
        <strain evidence="11">CCUG 49571</strain>
    </source>
</reference>
<evidence type="ECO:0000256" key="6">
    <source>
        <dbReference type="ARBA" id="ARBA00022967"/>
    </source>
</evidence>
<comment type="similarity">
    <text evidence="8">Belongs to the ABC transporter superfamily. Drug exporter-1 (DrugE1) (TC 3.A.1.105) family.</text>
</comment>
<dbReference type="PANTHER" id="PTHR42711">
    <property type="entry name" value="ABC TRANSPORTER ATP-BINDING PROTEIN"/>
    <property type="match status" value="1"/>
</dbReference>
<evidence type="ECO:0000256" key="1">
    <source>
        <dbReference type="ARBA" id="ARBA00004413"/>
    </source>
</evidence>
<keyword evidence="2" id="KW-0813">Transport</keyword>